<proteinExistence type="inferred from homology"/>
<dbReference type="InterPro" id="IPR043132">
    <property type="entry name" value="BCAT-like_C"/>
</dbReference>
<evidence type="ECO:0000256" key="4">
    <source>
        <dbReference type="RuleBase" id="RU004106"/>
    </source>
</evidence>
<dbReference type="InterPro" id="IPR036038">
    <property type="entry name" value="Aminotransferase-like"/>
</dbReference>
<evidence type="ECO:0000313" key="7">
    <source>
        <dbReference type="Proteomes" id="UP000245166"/>
    </source>
</evidence>
<evidence type="ECO:0000256" key="5">
    <source>
        <dbReference type="RuleBase" id="RU004516"/>
    </source>
</evidence>
<dbReference type="Proteomes" id="UP000245166">
    <property type="component" value="Unassembled WGS sequence"/>
</dbReference>
<sequence length="281" mass="29242">MTTIAWVDGGLVDPDGRYISLLDHGFVVGDGVFETCELLEGEPFALTRHLARLRTSAVGLGIAPPDDAVVRAAVADVSRAWNAAEPGVVARLRITWTAGLGPLGSDRHDGPGTLAVAASAVAHHGETRVHVVPWTRNERGALAGLKTTSYGENALALARARAHGAGEAIFGNTRGELCEGTGTNVFLEDSDGLLTPPLSSGALAGVTRALVLEWAADAGIPVREETVPLSAIHTAQHVALTSSTRGISPVAAVDGERREPGPLTLAMGELFPVKQRENLDP</sequence>
<keyword evidence="3 5" id="KW-0663">Pyridoxal phosphate</keyword>
<dbReference type="OrthoDB" id="9805628at2"/>
<dbReference type="PANTHER" id="PTHR42743">
    <property type="entry name" value="AMINO-ACID AMINOTRANSFERASE"/>
    <property type="match status" value="1"/>
</dbReference>
<evidence type="ECO:0000256" key="2">
    <source>
        <dbReference type="ARBA" id="ARBA00009320"/>
    </source>
</evidence>
<keyword evidence="7" id="KW-1185">Reference proteome</keyword>
<dbReference type="SUPFAM" id="SSF56752">
    <property type="entry name" value="D-aminoacid aminotransferase-like PLP-dependent enzymes"/>
    <property type="match status" value="1"/>
</dbReference>
<dbReference type="InterPro" id="IPR050571">
    <property type="entry name" value="Class-IV_PLP-Dep_Aminotrnsfr"/>
</dbReference>
<dbReference type="Pfam" id="PF01063">
    <property type="entry name" value="Aminotran_4"/>
    <property type="match status" value="1"/>
</dbReference>
<dbReference type="InterPro" id="IPR001544">
    <property type="entry name" value="Aminotrans_IV"/>
</dbReference>
<comment type="caution">
    <text evidence="6">The sequence shown here is derived from an EMBL/GenBank/DDBJ whole genome shotgun (WGS) entry which is preliminary data.</text>
</comment>
<protein>
    <submittedName>
        <fullName evidence="6">Aminotransferase IV</fullName>
    </submittedName>
</protein>
<dbReference type="PANTHER" id="PTHR42743:SF11">
    <property type="entry name" value="AMINODEOXYCHORISMATE LYASE"/>
    <property type="match status" value="1"/>
</dbReference>
<keyword evidence="6" id="KW-0808">Transferase</keyword>
<dbReference type="EMBL" id="PYHR01000002">
    <property type="protein sequence ID" value="PWD49781.1"/>
    <property type="molecule type" value="Genomic_DNA"/>
</dbReference>
<dbReference type="Gene3D" id="3.20.10.10">
    <property type="entry name" value="D-amino Acid Aminotransferase, subunit A, domain 2"/>
    <property type="match status" value="1"/>
</dbReference>
<dbReference type="AlphaFoldDB" id="A0A2U1ZS50"/>
<dbReference type="Gene3D" id="3.30.470.10">
    <property type="match status" value="1"/>
</dbReference>
<reference evidence="6 7" key="1">
    <citation type="submission" date="2018-03" db="EMBL/GenBank/DDBJ databases">
        <title>Genome assembly of novel Miniimonas species PCH200.</title>
        <authorList>
            <person name="Thakur V."/>
            <person name="Kumar V."/>
            <person name="Singh D."/>
        </authorList>
    </citation>
    <scope>NUCLEOTIDE SEQUENCE [LARGE SCALE GENOMIC DNA]</scope>
    <source>
        <strain evidence="6 7">PCH200</strain>
    </source>
</reference>
<dbReference type="RefSeq" id="WP_109228164.1">
    <property type="nucleotide sequence ID" value="NZ_PYHR01000002.1"/>
</dbReference>
<comment type="cofactor">
    <cofactor evidence="1 5">
        <name>pyridoxal 5'-phosphate</name>
        <dbReference type="ChEBI" id="CHEBI:597326"/>
    </cofactor>
</comment>
<dbReference type="GO" id="GO:0008483">
    <property type="term" value="F:transaminase activity"/>
    <property type="evidence" value="ECO:0007669"/>
    <property type="project" value="UniProtKB-KW"/>
</dbReference>
<accession>A0A2U1ZS50</accession>
<organism evidence="6 7">
    <name type="scientific">Serinibacter arcticus</name>
    <dbReference type="NCBI Taxonomy" id="1655435"/>
    <lineage>
        <taxon>Bacteria</taxon>
        <taxon>Bacillati</taxon>
        <taxon>Actinomycetota</taxon>
        <taxon>Actinomycetes</taxon>
        <taxon>Micrococcales</taxon>
        <taxon>Beutenbergiaceae</taxon>
        <taxon>Serinibacter</taxon>
    </lineage>
</organism>
<keyword evidence="6" id="KW-0032">Aminotransferase</keyword>
<gene>
    <name evidence="6" type="ORF">C8046_02785</name>
</gene>
<dbReference type="GO" id="GO:0046394">
    <property type="term" value="P:carboxylic acid biosynthetic process"/>
    <property type="evidence" value="ECO:0007669"/>
    <property type="project" value="UniProtKB-ARBA"/>
</dbReference>
<dbReference type="InterPro" id="IPR018300">
    <property type="entry name" value="Aminotrans_IV_CS"/>
</dbReference>
<evidence type="ECO:0000256" key="1">
    <source>
        <dbReference type="ARBA" id="ARBA00001933"/>
    </source>
</evidence>
<comment type="similarity">
    <text evidence="2 4">Belongs to the class-IV pyridoxal-phosphate-dependent aminotransferase family.</text>
</comment>
<evidence type="ECO:0000313" key="6">
    <source>
        <dbReference type="EMBL" id="PWD49781.1"/>
    </source>
</evidence>
<dbReference type="GO" id="GO:0005829">
    <property type="term" value="C:cytosol"/>
    <property type="evidence" value="ECO:0007669"/>
    <property type="project" value="TreeGrafter"/>
</dbReference>
<name>A0A2U1ZS50_9MICO</name>
<dbReference type="PROSITE" id="PS00770">
    <property type="entry name" value="AA_TRANSFER_CLASS_4"/>
    <property type="match status" value="1"/>
</dbReference>
<evidence type="ECO:0000256" key="3">
    <source>
        <dbReference type="ARBA" id="ARBA00022898"/>
    </source>
</evidence>
<dbReference type="InterPro" id="IPR043131">
    <property type="entry name" value="BCAT-like_N"/>
</dbReference>